<evidence type="ECO:0000313" key="4">
    <source>
        <dbReference type="EMBL" id="VDH95214.1"/>
    </source>
</evidence>
<keyword evidence="3" id="KW-0812">Transmembrane</keyword>
<dbReference type="GO" id="GO:0005975">
    <property type="term" value="P:carbohydrate metabolic process"/>
    <property type="evidence" value="ECO:0007669"/>
    <property type="project" value="InterPro"/>
</dbReference>
<keyword evidence="3" id="KW-0333">Golgi apparatus</keyword>
<keyword evidence="5" id="KW-1185">Reference proteome</keyword>
<keyword evidence="3" id="KW-0735">Signal-anchor</keyword>
<proteinExistence type="inferred from homology"/>
<dbReference type="InterPro" id="IPR002516">
    <property type="entry name" value="Glyco_trans_11"/>
</dbReference>
<evidence type="ECO:0000313" key="5">
    <source>
        <dbReference type="Proteomes" id="UP000596742"/>
    </source>
</evidence>
<keyword evidence="1 3" id="KW-0328">Glycosyltransferase</keyword>
<sequence>MERRKYIVIPCLTCAFVLIFFVFQTDVNEFSFSEVFDNSMKNERTTKRTSTKNTSFSFKGKNLPVLSKKVGNEPTTKIFLKHTKLNFTTKGRRISTIHPTRSSPKQTKFNFTSKGMRISTTKGMTISTTKGMTNSTTKVMTIFTTKGVTISTLNPAISAVRNNSNNNTHFLCPNFMGGFGNMMFQFAAHFGVAMSKGMQVIVANKSELNRVFKLEDIDIRNNIDICKTFISRGEKQNCAYDKNILNFNNSQNIRLGQYLQSWKYFYDFRSQLRKQFTFRDLLLQEAKSKIVQTVKRFNIGSTRDITLVGVHVRRGDMVNHKFGYNIATPEYLTKAVQYYKSKYKNIIFIIASQDIPWTKANMPNNTNVEYLDSPKREIIVATLSLCNHTITTVGSFSWWIGWLTGGEVMYFKWPAKEGSGLRKQYSKDFSDFYYPGWIGM</sequence>
<keyword evidence="2 3" id="KW-0808">Transferase</keyword>
<dbReference type="GO" id="GO:0032580">
    <property type="term" value="C:Golgi cisterna membrane"/>
    <property type="evidence" value="ECO:0007669"/>
    <property type="project" value="UniProtKB-SubCell"/>
</dbReference>
<dbReference type="AlphaFoldDB" id="A0A8B6BUV8"/>
<gene>
    <name evidence="4" type="ORF">MGAL_10B059022</name>
</gene>
<protein>
    <recommendedName>
        <fullName evidence="3">L-Fucosyltransferase</fullName>
        <ecNumber evidence="3">2.4.1.-</ecNumber>
    </recommendedName>
</protein>
<evidence type="ECO:0000256" key="2">
    <source>
        <dbReference type="ARBA" id="ARBA00022679"/>
    </source>
</evidence>
<dbReference type="CDD" id="cd11301">
    <property type="entry name" value="Fut1_Fut2_like"/>
    <property type="match status" value="1"/>
</dbReference>
<dbReference type="PANTHER" id="PTHR11927:SF9">
    <property type="entry name" value="L-FUCOSYLTRANSFERASE"/>
    <property type="match status" value="1"/>
</dbReference>
<keyword evidence="3" id="KW-0325">Glycoprotein</keyword>
<comment type="pathway">
    <text evidence="3">Protein modification; protein glycosylation.</text>
</comment>
<dbReference type="PANTHER" id="PTHR11927">
    <property type="entry name" value="GALACTOSIDE 2-L-FUCOSYLTRANSFERASE"/>
    <property type="match status" value="1"/>
</dbReference>
<evidence type="ECO:0000256" key="1">
    <source>
        <dbReference type="ARBA" id="ARBA00022676"/>
    </source>
</evidence>
<accession>A0A8B6BUV8</accession>
<dbReference type="EC" id="2.4.1.-" evidence="3"/>
<feature type="transmembrane region" description="Helical" evidence="3">
    <location>
        <begin position="7"/>
        <end position="23"/>
    </location>
</feature>
<keyword evidence="3" id="KW-1133">Transmembrane helix</keyword>
<dbReference type="UniPathway" id="UPA00378"/>
<organism evidence="4 5">
    <name type="scientific">Mytilus galloprovincialis</name>
    <name type="common">Mediterranean mussel</name>
    <dbReference type="NCBI Taxonomy" id="29158"/>
    <lineage>
        <taxon>Eukaryota</taxon>
        <taxon>Metazoa</taxon>
        <taxon>Spiralia</taxon>
        <taxon>Lophotrochozoa</taxon>
        <taxon>Mollusca</taxon>
        <taxon>Bivalvia</taxon>
        <taxon>Autobranchia</taxon>
        <taxon>Pteriomorphia</taxon>
        <taxon>Mytilida</taxon>
        <taxon>Mytiloidea</taxon>
        <taxon>Mytilidae</taxon>
        <taxon>Mytilinae</taxon>
        <taxon>Mytilus</taxon>
    </lineage>
</organism>
<evidence type="ECO:0000256" key="3">
    <source>
        <dbReference type="RuleBase" id="RU363129"/>
    </source>
</evidence>
<dbReference type="GO" id="GO:0008107">
    <property type="term" value="F:galactoside 2-alpha-L-fucosyltransferase activity"/>
    <property type="evidence" value="ECO:0007669"/>
    <property type="project" value="InterPro"/>
</dbReference>
<dbReference type="Pfam" id="PF01531">
    <property type="entry name" value="Glyco_transf_11"/>
    <property type="match status" value="1"/>
</dbReference>
<reference evidence="4" key="1">
    <citation type="submission" date="2018-11" db="EMBL/GenBank/DDBJ databases">
        <authorList>
            <person name="Alioto T."/>
            <person name="Alioto T."/>
        </authorList>
    </citation>
    <scope>NUCLEOTIDE SEQUENCE</scope>
</reference>
<dbReference type="EMBL" id="UYJE01000678">
    <property type="protein sequence ID" value="VDH95214.1"/>
    <property type="molecule type" value="Genomic_DNA"/>
</dbReference>
<comment type="subcellular location">
    <subcellularLocation>
        <location evidence="3">Golgi apparatus</location>
        <location evidence="3">Golgi stack membrane</location>
        <topology evidence="3">Single-pass type II membrane protein</topology>
    </subcellularLocation>
</comment>
<dbReference type="Proteomes" id="UP000596742">
    <property type="component" value="Unassembled WGS sequence"/>
</dbReference>
<keyword evidence="3" id="KW-0472">Membrane</keyword>
<dbReference type="OrthoDB" id="6090518at2759"/>
<comment type="caution">
    <text evidence="4">The sequence shown here is derived from an EMBL/GenBank/DDBJ whole genome shotgun (WGS) entry which is preliminary data.</text>
</comment>
<name>A0A8B6BUV8_MYTGA</name>
<comment type="similarity">
    <text evidence="3">Belongs to the glycosyltransferase 11 family.</text>
</comment>